<organism evidence="2 3">
    <name type="scientific">Orbilia ellipsospora</name>
    <dbReference type="NCBI Taxonomy" id="2528407"/>
    <lineage>
        <taxon>Eukaryota</taxon>
        <taxon>Fungi</taxon>
        <taxon>Dikarya</taxon>
        <taxon>Ascomycota</taxon>
        <taxon>Pezizomycotina</taxon>
        <taxon>Orbiliomycetes</taxon>
        <taxon>Orbiliales</taxon>
        <taxon>Orbiliaceae</taxon>
        <taxon>Orbilia</taxon>
    </lineage>
</organism>
<feature type="region of interest" description="Disordered" evidence="1">
    <location>
        <begin position="257"/>
        <end position="279"/>
    </location>
</feature>
<dbReference type="AlphaFoldDB" id="A0AAV9X268"/>
<reference evidence="2 3" key="1">
    <citation type="submission" date="2019-10" db="EMBL/GenBank/DDBJ databases">
        <authorList>
            <person name="Palmer J.M."/>
        </authorList>
    </citation>
    <scope>NUCLEOTIDE SEQUENCE [LARGE SCALE GENOMIC DNA]</scope>
    <source>
        <strain evidence="2 3">TWF694</strain>
    </source>
</reference>
<protein>
    <submittedName>
        <fullName evidence="2">Uncharacterized protein</fullName>
    </submittedName>
</protein>
<name>A0AAV9X268_9PEZI</name>
<evidence type="ECO:0000313" key="2">
    <source>
        <dbReference type="EMBL" id="KAK6533573.1"/>
    </source>
</evidence>
<accession>A0AAV9X268</accession>
<evidence type="ECO:0000256" key="1">
    <source>
        <dbReference type="SAM" id="MobiDB-lite"/>
    </source>
</evidence>
<feature type="compositionally biased region" description="Polar residues" evidence="1">
    <location>
        <begin position="267"/>
        <end position="279"/>
    </location>
</feature>
<keyword evidence="3" id="KW-1185">Reference proteome</keyword>
<gene>
    <name evidence="2" type="ORF">TWF694_002511</name>
</gene>
<dbReference type="EMBL" id="JAVHJO010000011">
    <property type="protein sequence ID" value="KAK6533573.1"/>
    <property type="molecule type" value="Genomic_DNA"/>
</dbReference>
<comment type="caution">
    <text evidence="2">The sequence shown here is derived from an EMBL/GenBank/DDBJ whole genome shotgun (WGS) entry which is preliminary data.</text>
</comment>
<evidence type="ECO:0000313" key="3">
    <source>
        <dbReference type="Proteomes" id="UP001365542"/>
    </source>
</evidence>
<sequence>MKAKATMPLALLSPEAVALGRFVTNTKCPAEEFHDSELILTKITSKNVHVTARNNFREVLRYTSGTSLHSTLTTIISSHSSFKALDHIQMEGLVNKTYQLENSTAIFEDLCEDPKVRKWLLKMIARGRSINMVVGYETIVDASISFNNHRTKKRGGEITAPISCALAASLAVPLLLGDTLDVGVGASKTKGCGIETSFFAPGEMIFAVQYRKLQFSWFSSRDVDRATLQKSRWKINIGIRSLNSFQEDDVIDARLESEPLDARSNEGKSQSPAQDSNAENLETQLPDLSSLIENISYSSKLEPQSVASKRAWLNPSSFLIFTVTMVLGSIVPAAPVSTM</sequence>
<proteinExistence type="predicted"/>
<dbReference type="Proteomes" id="UP001365542">
    <property type="component" value="Unassembled WGS sequence"/>
</dbReference>
<feature type="compositionally biased region" description="Basic and acidic residues" evidence="1">
    <location>
        <begin position="257"/>
        <end position="266"/>
    </location>
</feature>